<evidence type="ECO:0000313" key="1">
    <source>
        <dbReference type="EMBL" id="JAA86826.1"/>
    </source>
</evidence>
<dbReference type="EMBL" id="GAIX01005734">
    <property type="protein sequence ID" value="JAA86826.1"/>
    <property type="molecule type" value="Transcribed_RNA"/>
</dbReference>
<protein>
    <submittedName>
        <fullName evidence="1">Uncharacterized protein</fullName>
    </submittedName>
</protein>
<dbReference type="AlphaFoldDB" id="S4P531"/>
<sequence length="73" mass="8341">MVALDFCFPFRGTIQSPVRTSIFLIAFLNGNVKHRNETLLVRDLHNVKSANPLSGLYQMIRRQKVPVIVRSSE</sequence>
<accession>S4P531</accession>
<reference evidence="1" key="1">
    <citation type="journal article" date="2013" name="BMC Genomics">
        <title>Unscrambling butterfly oogenesis.</title>
        <authorList>
            <person name="Carter J.M."/>
            <person name="Baker S.C."/>
            <person name="Pink R."/>
            <person name="Carter D.R."/>
            <person name="Collins A."/>
            <person name="Tomlin J."/>
            <person name="Gibbs M."/>
            <person name="Breuker C.J."/>
        </authorList>
    </citation>
    <scope>NUCLEOTIDE SEQUENCE</scope>
    <source>
        <tissue evidence="1">Ovary</tissue>
    </source>
</reference>
<proteinExistence type="predicted"/>
<name>S4P531_9NEOP</name>
<organism evidence="1">
    <name type="scientific">Pararge aegeria</name>
    <name type="common">speckled wood butterfly</name>
    <dbReference type="NCBI Taxonomy" id="116150"/>
    <lineage>
        <taxon>Eukaryota</taxon>
        <taxon>Metazoa</taxon>
        <taxon>Ecdysozoa</taxon>
        <taxon>Arthropoda</taxon>
        <taxon>Hexapoda</taxon>
        <taxon>Insecta</taxon>
        <taxon>Pterygota</taxon>
        <taxon>Neoptera</taxon>
        <taxon>Endopterygota</taxon>
        <taxon>Lepidoptera</taxon>
        <taxon>Glossata</taxon>
        <taxon>Ditrysia</taxon>
        <taxon>Papilionoidea</taxon>
        <taxon>Nymphalidae</taxon>
        <taxon>Satyrinae</taxon>
        <taxon>Satyrini</taxon>
        <taxon>Parargina</taxon>
        <taxon>Pararge</taxon>
    </lineage>
</organism>
<reference evidence="1" key="2">
    <citation type="submission" date="2013-05" db="EMBL/GenBank/DDBJ databases">
        <authorList>
            <person name="Carter J.-M."/>
            <person name="Baker S.C."/>
            <person name="Pink R."/>
            <person name="Carter D.R.F."/>
            <person name="Collins A."/>
            <person name="Tomlin J."/>
            <person name="Gibbs M."/>
            <person name="Breuker C.J."/>
        </authorList>
    </citation>
    <scope>NUCLEOTIDE SEQUENCE</scope>
    <source>
        <tissue evidence="1">Ovary</tissue>
    </source>
</reference>